<evidence type="ECO:0000313" key="1">
    <source>
        <dbReference type="EMBL" id="KAF5816228.1"/>
    </source>
</evidence>
<gene>
    <name evidence="1" type="ORF">HanXRQr2_Chr03g0132041</name>
</gene>
<organism evidence="1 2">
    <name type="scientific">Helianthus annuus</name>
    <name type="common">Common sunflower</name>
    <dbReference type="NCBI Taxonomy" id="4232"/>
    <lineage>
        <taxon>Eukaryota</taxon>
        <taxon>Viridiplantae</taxon>
        <taxon>Streptophyta</taxon>
        <taxon>Embryophyta</taxon>
        <taxon>Tracheophyta</taxon>
        <taxon>Spermatophyta</taxon>
        <taxon>Magnoliopsida</taxon>
        <taxon>eudicotyledons</taxon>
        <taxon>Gunneridae</taxon>
        <taxon>Pentapetalae</taxon>
        <taxon>asterids</taxon>
        <taxon>campanulids</taxon>
        <taxon>Asterales</taxon>
        <taxon>Asteraceae</taxon>
        <taxon>Asteroideae</taxon>
        <taxon>Heliantheae alliance</taxon>
        <taxon>Heliantheae</taxon>
        <taxon>Helianthus</taxon>
    </lineage>
</organism>
<reference evidence="1" key="2">
    <citation type="submission" date="2020-06" db="EMBL/GenBank/DDBJ databases">
        <title>Helianthus annuus Genome sequencing and assembly Release 2.</title>
        <authorList>
            <person name="Gouzy J."/>
            <person name="Langlade N."/>
            <person name="Munos S."/>
        </authorList>
    </citation>
    <scope>NUCLEOTIDE SEQUENCE</scope>
    <source>
        <tissue evidence="1">Leaves</tissue>
    </source>
</reference>
<sequence>MLPGRGDHRRPIFLRCLSSGHIRLFCCWLSPIIVEALDMFVSSQNLLLCIDCNVTCDTTS</sequence>
<keyword evidence="2" id="KW-1185">Reference proteome</keyword>
<evidence type="ECO:0000313" key="2">
    <source>
        <dbReference type="Proteomes" id="UP000215914"/>
    </source>
</evidence>
<comment type="caution">
    <text evidence="1">The sequence shown here is derived from an EMBL/GenBank/DDBJ whole genome shotgun (WGS) entry which is preliminary data.</text>
</comment>
<dbReference type="EMBL" id="MNCJ02000318">
    <property type="protein sequence ID" value="KAF5816228.1"/>
    <property type="molecule type" value="Genomic_DNA"/>
</dbReference>
<dbReference type="Gramene" id="mRNA:HanXRQr2_Chr03g0132041">
    <property type="protein sequence ID" value="mRNA:HanXRQr2_Chr03g0132041"/>
    <property type="gene ID" value="HanXRQr2_Chr03g0132041"/>
</dbReference>
<dbReference type="Proteomes" id="UP000215914">
    <property type="component" value="Unassembled WGS sequence"/>
</dbReference>
<reference evidence="1" key="1">
    <citation type="journal article" date="2017" name="Nature">
        <title>The sunflower genome provides insights into oil metabolism, flowering and Asterid evolution.</title>
        <authorList>
            <person name="Badouin H."/>
            <person name="Gouzy J."/>
            <person name="Grassa C.J."/>
            <person name="Murat F."/>
            <person name="Staton S.E."/>
            <person name="Cottret L."/>
            <person name="Lelandais-Briere C."/>
            <person name="Owens G.L."/>
            <person name="Carrere S."/>
            <person name="Mayjonade B."/>
            <person name="Legrand L."/>
            <person name="Gill N."/>
            <person name="Kane N.C."/>
            <person name="Bowers J.E."/>
            <person name="Hubner S."/>
            <person name="Bellec A."/>
            <person name="Berard A."/>
            <person name="Berges H."/>
            <person name="Blanchet N."/>
            <person name="Boniface M.C."/>
            <person name="Brunel D."/>
            <person name="Catrice O."/>
            <person name="Chaidir N."/>
            <person name="Claudel C."/>
            <person name="Donnadieu C."/>
            <person name="Faraut T."/>
            <person name="Fievet G."/>
            <person name="Helmstetter N."/>
            <person name="King M."/>
            <person name="Knapp S.J."/>
            <person name="Lai Z."/>
            <person name="Le Paslier M.C."/>
            <person name="Lippi Y."/>
            <person name="Lorenzon L."/>
            <person name="Mandel J.R."/>
            <person name="Marage G."/>
            <person name="Marchand G."/>
            <person name="Marquand E."/>
            <person name="Bret-Mestries E."/>
            <person name="Morien E."/>
            <person name="Nambeesan S."/>
            <person name="Nguyen T."/>
            <person name="Pegot-Espagnet P."/>
            <person name="Pouilly N."/>
            <person name="Raftis F."/>
            <person name="Sallet E."/>
            <person name="Schiex T."/>
            <person name="Thomas J."/>
            <person name="Vandecasteele C."/>
            <person name="Vares D."/>
            <person name="Vear F."/>
            <person name="Vautrin S."/>
            <person name="Crespi M."/>
            <person name="Mangin B."/>
            <person name="Burke J.M."/>
            <person name="Salse J."/>
            <person name="Munos S."/>
            <person name="Vincourt P."/>
            <person name="Rieseberg L.H."/>
            <person name="Langlade N.B."/>
        </authorList>
    </citation>
    <scope>NUCLEOTIDE SEQUENCE</scope>
    <source>
        <tissue evidence="1">Leaves</tissue>
    </source>
</reference>
<accession>A0A9K3JJP9</accession>
<dbReference type="AlphaFoldDB" id="A0A9K3JJP9"/>
<proteinExistence type="predicted"/>
<name>A0A9K3JJP9_HELAN</name>
<protein>
    <submittedName>
        <fullName evidence="1">Uncharacterized protein</fullName>
    </submittedName>
</protein>